<keyword evidence="10" id="KW-1185">Reference proteome</keyword>
<dbReference type="EMBL" id="JACVHF010000002">
    <property type="protein sequence ID" value="MBC9783671.1"/>
    <property type="molecule type" value="Genomic_DNA"/>
</dbReference>
<evidence type="ECO:0000256" key="1">
    <source>
        <dbReference type="ARBA" id="ARBA00022490"/>
    </source>
</evidence>
<dbReference type="Gene3D" id="1.10.10.10">
    <property type="entry name" value="Winged helix-like DNA-binding domain superfamily/Winged helix DNA-binding domain"/>
    <property type="match status" value="1"/>
</dbReference>
<dbReference type="SUPFAM" id="SSF46785">
    <property type="entry name" value="Winged helix' DNA-binding domain"/>
    <property type="match status" value="1"/>
</dbReference>
<dbReference type="Pfam" id="PF02629">
    <property type="entry name" value="CoA_binding"/>
    <property type="match status" value="1"/>
</dbReference>
<dbReference type="SMART" id="SM00881">
    <property type="entry name" value="CoA_binding"/>
    <property type="match status" value="1"/>
</dbReference>
<evidence type="ECO:0000256" key="3">
    <source>
        <dbReference type="ARBA" id="ARBA00023015"/>
    </source>
</evidence>
<feature type="domain" description="CoA-binding" evidence="8">
    <location>
        <begin position="90"/>
        <end position="191"/>
    </location>
</feature>
<dbReference type="Pfam" id="PF06971">
    <property type="entry name" value="Put_DNA-bind_N"/>
    <property type="match status" value="1"/>
</dbReference>
<dbReference type="InterPro" id="IPR003781">
    <property type="entry name" value="CoA-bd"/>
</dbReference>
<evidence type="ECO:0000256" key="7">
    <source>
        <dbReference type="HAMAP-Rule" id="MF_01131"/>
    </source>
</evidence>
<evidence type="ECO:0000256" key="2">
    <source>
        <dbReference type="ARBA" id="ARBA00022491"/>
    </source>
</evidence>
<feature type="binding site" evidence="7">
    <location>
        <begin position="101"/>
        <end position="106"/>
    </location>
    <ligand>
        <name>NAD(+)</name>
        <dbReference type="ChEBI" id="CHEBI:57540"/>
    </ligand>
</feature>
<dbReference type="Proteomes" id="UP000617402">
    <property type="component" value="Unassembled WGS sequence"/>
</dbReference>
<name>A0ABR7T1Z9_HELCL</name>
<dbReference type="InterPro" id="IPR022876">
    <property type="entry name" value="Tscrpt_rep_Rex"/>
</dbReference>
<evidence type="ECO:0000259" key="8">
    <source>
        <dbReference type="SMART" id="SM00881"/>
    </source>
</evidence>
<dbReference type="InterPro" id="IPR036390">
    <property type="entry name" value="WH_DNA-bd_sf"/>
</dbReference>
<dbReference type="NCBIfam" id="NF003995">
    <property type="entry name" value="PRK05472.2-4"/>
    <property type="match status" value="1"/>
</dbReference>
<dbReference type="InterPro" id="IPR036291">
    <property type="entry name" value="NAD(P)-bd_dom_sf"/>
</dbReference>
<dbReference type="InterPro" id="IPR036388">
    <property type="entry name" value="WH-like_DNA-bd_sf"/>
</dbReference>
<evidence type="ECO:0000313" key="10">
    <source>
        <dbReference type="Proteomes" id="UP000617402"/>
    </source>
</evidence>
<comment type="subunit">
    <text evidence="7">Homodimer.</text>
</comment>
<accession>A0ABR7T1Z9</accession>
<organism evidence="9 10">
    <name type="scientific">Heliobacterium chlorum</name>
    <dbReference type="NCBI Taxonomy" id="2698"/>
    <lineage>
        <taxon>Bacteria</taxon>
        <taxon>Bacillati</taxon>
        <taxon>Bacillota</taxon>
        <taxon>Clostridia</taxon>
        <taxon>Eubacteriales</taxon>
        <taxon>Heliobacteriaceae</taxon>
        <taxon>Heliobacterium</taxon>
    </lineage>
</organism>
<evidence type="ECO:0000256" key="5">
    <source>
        <dbReference type="ARBA" id="ARBA00023125"/>
    </source>
</evidence>
<dbReference type="PANTHER" id="PTHR35786">
    <property type="entry name" value="REDOX-SENSING TRANSCRIPTIONAL REPRESSOR REX"/>
    <property type="match status" value="1"/>
</dbReference>
<dbReference type="SUPFAM" id="SSF51735">
    <property type="entry name" value="NAD(P)-binding Rossmann-fold domains"/>
    <property type="match status" value="1"/>
</dbReference>
<dbReference type="NCBIfam" id="NF003996">
    <property type="entry name" value="PRK05472.2-5"/>
    <property type="match status" value="1"/>
</dbReference>
<keyword evidence="1 7" id="KW-0963">Cytoplasm</keyword>
<dbReference type="InterPro" id="IPR009718">
    <property type="entry name" value="Rex_DNA-bd_C_dom"/>
</dbReference>
<comment type="similarity">
    <text evidence="7">Belongs to the transcriptional regulatory Rex family.</text>
</comment>
<keyword evidence="3 7" id="KW-0805">Transcription regulation</keyword>
<comment type="caution">
    <text evidence="9">The sequence shown here is derived from an EMBL/GenBank/DDBJ whole genome shotgun (WGS) entry which is preliminary data.</text>
</comment>
<dbReference type="NCBIfam" id="NF003993">
    <property type="entry name" value="PRK05472.2-2"/>
    <property type="match status" value="1"/>
</dbReference>
<evidence type="ECO:0000256" key="6">
    <source>
        <dbReference type="ARBA" id="ARBA00023163"/>
    </source>
</evidence>
<sequence length="236" mass="26136">MTSKSTKEDEDVKFFKVPEPTIMRLSLYSRILEQMEDRGVPIISSVELGDAVGINSGVVRKDLSMFGEFGVRGVGYNVRELRDNIRKLLGQDRNWPVIIVGAGHLGSSLAAYPGFQQRGFDVVAMVDTDPEKIGTQVIERPVVSWEEAEILIKEHGVRMAILAVPVDAVQSVAQQLTDLGVEAILNFSPIILKGPSHVQVQNVDLTVYFDLMRFTQNLNTNGLRPQATTVRGIAFR</sequence>
<evidence type="ECO:0000313" key="9">
    <source>
        <dbReference type="EMBL" id="MBC9783671.1"/>
    </source>
</evidence>
<keyword evidence="5 7" id="KW-0238">DNA-binding</keyword>
<dbReference type="HAMAP" id="MF_01131">
    <property type="entry name" value="Rex"/>
    <property type="match status" value="1"/>
</dbReference>
<comment type="function">
    <text evidence="7">Modulates transcription in response to changes in cellular NADH/NAD(+) redox state.</text>
</comment>
<comment type="subcellular location">
    <subcellularLocation>
        <location evidence="7">Cytoplasm</location>
    </subcellularLocation>
</comment>
<evidence type="ECO:0000256" key="4">
    <source>
        <dbReference type="ARBA" id="ARBA00023027"/>
    </source>
</evidence>
<dbReference type="NCBIfam" id="NF003994">
    <property type="entry name" value="PRK05472.2-3"/>
    <property type="match status" value="1"/>
</dbReference>
<gene>
    <name evidence="7" type="primary">rex</name>
    <name evidence="9" type="ORF">H1S01_03965</name>
</gene>
<dbReference type="Gene3D" id="3.40.50.720">
    <property type="entry name" value="NAD(P)-binding Rossmann-like Domain"/>
    <property type="match status" value="1"/>
</dbReference>
<reference evidence="9 10" key="1">
    <citation type="submission" date="2020-07" db="EMBL/GenBank/DDBJ databases">
        <title>Draft whole-genome sequence of Heliobacterium chlorum DSM 3682, type strain.</title>
        <authorList>
            <person name="Kyndt J.A."/>
            <person name="Meyer T.E."/>
            <person name="Imhoff J.F."/>
        </authorList>
    </citation>
    <scope>NUCLEOTIDE SEQUENCE [LARGE SCALE GENOMIC DNA]</scope>
    <source>
        <strain evidence="9 10">DSM 3682</strain>
    </source>
</reference>
<dbReference type="InterPro" id="IPR058236">
    <property type="entry name" value="Rex_actinobacterial-type"/>
</dbReference>
<keyword evidence="4 7" id="KW-0520">NAD</keyword>
<protein>
    <recommendedName>
        <fullName evidence="7">Redox-sensing transcriptional repressor Rex</fullName>
    </recommendedName>
</protein>
<feature type="DNA-binding region" description="H-T-H motif" evidence="7">
    <location>
        <begin position="27"/>
        <end position="66"/>
    </location>
</feature>
<dbReference type="NCBIfam" id="NF003992">
    <property type="entry name" value="PRK05472.2-1"/>
    <property type="match status" value="1"/>
</dbReference>
<keyword evidence="6 7" id="KW-0804">Transcription</keyword>
<dbReference type="RefSeq" id="WP_188038815.1">
    <property type="nucleotide sequence ID" value="NZ_JACVHF010000002.1"/>
</dbReference>
<dbReference type="PANTHER" id="PTHR35786:SF1">
    <property type="entry name" value="REDOX-SENSING TRANSCRIPTIONAL REPRESSOR REX 1"/>
    <property type="match status" value="1"/>
</dbReference>
<proteinExistence type="inferred from homology"/>
<keyword evidence="2 7" id="KW-0678">Repressor</keyword>